<evidence type="ECO:0000256" key="3">
    <source>
        <dbReference type="ARBA" id="ARBA00022737"/>
    </source>
</evidence>
<keyword evidence="6" id="KW-0812">Transmembrane</keyword>
<feature type="repeat" description="WD" evidence="4">
    <location>
        <begin position="153"/>
        <end position="186"/>
    </location>
</feature>
<dbReference type="InterPro" id="IPR011047">
    <property type="entry name" value="Quinoprotein_ADH-like_sf"/>
</dbReference>
<protein>
    <submittedName>
        <fullName evidence="10">EML1_2</fullName>
    </submittedName>
</protein>
<feature type="compositionally biased region" description="Basic and acidic residues" evidence="5">
    <location>
        <begin position="20"/>
        <end position="36"/>
    </location>
</feature>
<evidence type="ECO:0000259" key="8">
    <source>
        <dbReference type="Pfam" id="PF23414"/>
    </source>
</evidence>
<keyword evidence="6" id="KW-1133">Transmembrane helix</keyword>
<dbReference type="Pfam" id="PF00400">
    <property type="entry name" value="WD40"/>
    <property type="match status" value="1"/>
</dbReference>
<evidence type="ECO:0000256" key="2">
    <source>
        <dbReference type="ARBA" id="ARBA00022701"/>
    </source>
</evidence>
<dbReference type="Proteomes" id="UP000683360">
    <property type="component" value="Unassembled WGS sequence"/>
</dbReference>
<dbReference type="InterPro" id="IPR036322">
    <property type="entry name" value="WD40_repeat_dom_sf"/>
</dbReference>
<dbReference type="PANTHER" id="PTHR13720:SF50">
    <property type="entry name" value="ECHINODERM MICROTUBULE-ASSOCIATED PROTEIN-LIKE 2"/>
    <property type="match status" value="1"/>
</dbReference>
<sequence>MRNLAIHPDKVRVATGQVAGHDRKDSKKKKEESDKKPHVRIWHSTSLNTLHVIGIGDFDRSVCCLSFSKQDGGAKLCVVDESNEHELFVYDVEKGRKLANTKGSQDPVLAVEFHPSEPNSIIDVGKGHIQFWTLESGKLTKKSGVTKAGQAITGAHEGGIFSICVDPEDGTILTGGGKDRKIVQWDSSYQRTGLTKEIGEEYGGVRMISKGQGGPTLIGTTKNAILCGSLDLELQPLVQGHIDELWGLACHPSQQQFLTAGSDKMIHMWDSTAKTAVWSLELPDPGHSCCFSPDGSAVVVGMETGRWVAIDTSTHNIVAEHTDGNEQIECCLFSPDGSHLALGSRTIIYMFMTSRREDRNTIVLIDVMCSNSGDYEVLFWNVPSCEQETSSSSLRDVEWASQNCTVICHCSSSSSLRDVEWASQSCTLSFATAGKYIIMLMFRFISGIASFPKLILLIKRCGMGFTKLYLVICHCSSSSSLRDVEWASQNCTLSFATAGIWPRGADGTDINNCAKAHKKPLLVSADDFGKVNLFKYPCSQPKTKCQSFKAHSSHVTNVAFLFDDSRVLSTGGNDMSVMQWQIVAADND</sequence>
<dbReference type="InterPro" id="IPR050630">
    <property type="entry name" value="WD_repeat_EMAP"/>
</dbReference>
<feature type="domain" description="EML-like second beta-propeller" evidence="8">
    <location>
        <begin position="474"/>
        <end position="582"/>
    </location>
</feature>
<accession>A0A8S3VAL6</accession>
<dbReference type="GO" id="GO:0072686">
    <property type="term" value="C:mitotic spindle"/>
    <property type="evidence" value="ECO:0007669"/>
    <property type="project" value="TreeGrafter"/>
</dbReference>
<evidence type="ECO:0000313" key="11">
    <source>
        <dbReference type="Proteomes" id="UP000683360"/>
    </source>
</evidence>
<dbReference type="EMBL" id="CAJPWZ010003150">
    <property type="protein sequence ID" value="CAG2253431.1"/>
    <property type="molecule type" value="Genomic_DNA"/>
</dbReference>
<dbReference type="SUPFAM" id="SSF50978">
    <property type="entry name" value="WD40 repeat-like"/>
    <property type="match status" value="1"/>
</dbReference>
<dbReference type="SMART" id="SM00320">
    <property type="entry name" value="WD40"/>
    <property type="match status" value="6"/>
</dbReference>
<feature type="region of interest" description="Disordered" evidence="5">
    <location>
        <begin position="16"/>
        <end position="37"/>
    </location>
</feature>
<gene>
    <name evidence="9" type="ORF">MEDL_64875</name>
</gene>
<organism evidence="9 11">
    <name type="scientific">Mytilus edulis</name>
    <name type="common">Blue mussel</name>
    <dbReference type="NCBI Taxonomy" id="6550"/>
    <lineage>
        <taxon>Eukaryota</taxon>
        <taxon>Metazoa</taxon>
        <taxon>Spiralia</taxon>
        <taxon>Lophotrochozoa</taxon>
        <taxon>Mollusca</taxon>
        <taxon>Bivalvia</taxon>
        <taxon>Autobranchia</taxon>
        <taxon>Pteriomorphia</taxon>
        <taxon>Mytilida</taxon>
        <taxon>Mytiloidea</taxon>
        <taxon>Mytilidae</taxon>
        <taxon>Mytilinae</taxon>
        <taxon>Mytilus</taxon>
    </lineage>
</organism>
<keyword evidence="1 4" id="KW-0853">WD repeat</keyword>
<keyword evidence="3" id="KW-0677">Repeat</keyword>
<comment type="caution">
    <text evidence="9">The sequence shown here is derived from an EMBL/GenBank/DDBJ whole genome shotgun (WGS) entry which is preliminary data.</text>
</comment>
<dbReference type="Gene3D" id="2.130.10.10">
    <property type="entry name" value="YVTN repeat-like/Quinoprotein amine dehydrogenase"/>
    <property type="match status" value="3"/>
</dbReference>
<dbReference type="GO" id="GO:0000226">
    <property type="term" value="P:microtubule cytoskeleton organization"/>
    <property type="evidence" value="ECO:0007669"/>
    <property type="project" value="TreeGrafter"/>
</dbReference>
<name>A0A8S3VAL6_MYTED</name>
<proteinExistence type="predicted"/>
<dbReference type="GO" id="GO:0005874">
    <property type="term" value="C:microtubule"/>
    <property type="evidence" value="ECO:0007669"/>
    <property type="project" value="UniProtKB-KW"/>
</dbReference>
<feature type="repeat" description="WD" evidence="4">
    <location>
        <begin position="548"/>
        <end position="588"/>
    </location>
</feature>
<dbReference type="InterPro" id="IPR015943">
    <property type="entry name" value="WD40/YVTN_repeat-like_dom_sf"/>
</dbReference>
<reference evidence="9" key="1">
    <citation type="submission" date="2021-03" db="EMBL/GenBank/DDBJ databases">
        <authorList>
            <person name="Bekaert M."/>
        </authorList>
    </citation>
    <scope>NUCLEOTIDE SEQUENCE</scope>
</reference>
<feature type="domain" description="EML-like second beta-propeller" evidence="8">
    <location>
        <begin position="245"/>
        <end position="407"/>
    </location>
</feature>
<dbReference type="GO" id="GO:0008017">
    <property type="term" value="F:microtubule binding"/>
    <property type="evidence" value="ECO:0007669"/>
    <property type="project" value="TreeGrafter"/>
</dbReference>
<dbReference type="InterPro" id="IPR001680">
    <property type="entry name" value="WD40_rpt"/>
</dbReference>
<evidence type="ECO:0000256" key="6">
    <source>
        <dbReference type="SAM" id="Phobius"/>
    </source>
</evidence>
<dbReference type="SUPFAM" id="SSF50998">
    <property type="entry name" value="Quinoprotein alcohol dehydrogenase-like"/>
    <property type="match status" value="1"/>
</dbReference>
<dbReference type="Pfam" id="PF23409">
    <property type="entry name" value="Beta-prop_EML"/>
    <property type="match status" value="1"/>
</dbReference>
<evidence type="ECO:0000256" key="1">
    <source>
        <dbReference type="ARBA" id="ARBA00022574"/>
    </source>
</evidence>
<dbReference type="InterPro" id="IPR055442">
    <property type="entry name" value="Beta-prop_EML-like_2nd"/>
</dbReference>
<keyword evidence="11" id="KW-1185">Reference proteome</keyword>
<dbReference type="AlphaFoldDB" id="A0A8S3VAL6"/>
<evidence type="ECO:0000313" key="9">
    <source>
        <dbReference type="EMBL" id="CAG2253431.1"/>
    </source>
</evidence>
<feature type="repeat" description="WD" evidence="4">
    <location>
        <begin position="238"/>
        <end position="279"/>
    </location>
</feature>
<keyword evidence="2" id="KW-0493">Microtubule</keyword>
<evidence type="ECO:0000256" key="4">
    <source>
        <dbReference type="PROSITE-ProRule" id="PRU00221"/>
    </source>
</evidence>
<dbReference type="OrthoDB" id="47802at2759"/>
<dbReference type="PANTHER" id="PTHR13720">
    <property type="entry name" value="WD-40 REPEAT PROTEIN"/>
    <property type="match status" value="1"/>
</dbReference>
<feature type="domain" description="EML-like first beta-propeller" evidence="7">
    <location>
        <begin position="4"/>
        <end position="147"/>
    </location>
</feature>
<dbReference type="EMBL" id="CAJPWZ010003150">
    <property type="protein sequence ID" value="CAG2253435.1"/>
    <property type="molecule type" value="Genomic_DNA"/>
</dbReference>
<keyword evidence="6" id="KW-0472">Membrane</keyword>
<evidence type="ECO:0000313" key="10">
    <source>
        <dbReference type="EMBL" id="CAG2253435.1"/>
    </source>
</evidence>
<dbReference type="InterPro" id="IPR055439">
    <property type="entry name" value="Beta-prop_EML_1st"/>
</dbReference>
<dbReference type="Pfam" id="PF23414">
    <property type="entry name" value="Beta-prop_EML_2"/>
    <property type="match status" value="2"/>
</dbReference>
<dbReference type="PROSITE" id="PS50082">
    <property type="entry name" value="WD_REPEATS_2"/>
    <property type="match status" value="3"/>
</dbReference>
<evidence type="ECO:0000259" key="7">
    <source>
        <dbReference type="Pfam" id="PF23409"/>
    </source>
</evidence>
<dbReference type="PROSITE" id="PS50294">
    <property type="entry name" value="WD_REPEATS_REGION"/>
    <property type="match status" value="2"/>
</dbReference>
<feature type="transmembrane region" description="Helical" evidence="6">
    <location>
        <begin position="436"/>
        <end position="458"/>
    </location>
</feature>
<evidence type="ECO:0000256" key="5">
    <source>
        <dbReference type="SAM" id="MobiDB-lite"/>
    </source>
</evidence>